<reference evidence="3 4" key="1">
    <citation type="journal article" date="2013" name="Environ. Microbiol.">
        <title>Complete genome, catabolic sub-proteomes and key-metabolites of Desulfobacula toluolica Tol2, a marine, aromatic compound-degrading, sulfate-reducing bacterium.</title>
        <authorList>
            <person name="Wohlbrand L."/>
            <person name="Jacob J.H."/>
            <person name="Kube M."/>
            <person name="Mussmann M."/>
            <person name="Jarling R."/>
            <person name="Beck A."/>
            <person name="Amann R."/>
            <person name="Wilkes H."/>
            <person name="Reinhardt R."/>
            <person name="Rabus R."/>
        </authorList>
    </citation>
    <scope>NUCLEOTIDE SEQUENCE [LARGE SCALE GENOMIC DNA]</scope>
    <source>
        <strain evidence="4">DSM 7467 / Tol2</strain>
    </source>
</reference>
<dbReference type="RefSeq" id="WP_014955940.1">
    <property type="nucleotide sequence ID" value="NC_018645.1"/>
</dbReference>
<dbReference type="Gene3D" id="3.40.50.300">
    <property type="entry name" value="P-loop containing nucleotide triphosphate hydrolases"/>
    <property type="match status" value="2"/>
</dbReference>
<gene>
    <name evidence="3" type="ordered locus">TOL2_C04130</name>
</gene>
<dbReference type="KEGG" id="dto:TOL2_C04130"/>
<dbReference type="PIRSF" id="PIRSF034888">
    <property type="entry name" value="P-loop_UCP034888"/>
    <property type="match status" value="1"/>
</dbReference>
<dbReference type="PANTHER" id="PTHR43581">
    <property type="entry name" value="ATP/GTP PHOSPHATASE"/>
    <property type="match status" value="1"/>
</dbReference>
<dbReference type="AlphaFoldDB" id="K0NFT4"/>
<proteinExistence type="predicted"/>
<dbReference type="PATRIC" id="fig|651182.5.peg.511"/>
<dbReference type="InterPro" id="IPR014592">
    <property type="entry name" value="P-loop_UCP034888"/>
</dbReference>
<sequence length="388" mass="42539">MLSNIGIKNFKCFEELSLPVAPLTLLTGFNAAGKSTTLQSILLLAQSLRAGSRKPEIPLNGKLVRLGRPGEILNKGAGNIAISVEDNSVAVKWSLSSGDRRGGINMDISQISVKDSSGIKLYDQNQELNLLLPPDVSKNASNLSKNLMETVFLSALRIGTEDVFPSPEEFLPIHADVGVRGEFAPWFFHQFSDYEIDKKRCNTSDEAVNLRRQFNAWAGELFPGAQANTETVEKTNLIRLELRVSEISEWRRPSNIGYGLTYAFPIIVAGLLAKPGQILIIDSPEAHLHPFGQSKMGQFLATIAASGVQLIIETHSDHILNGIRLAVNRGIIEPEKTIFHFYNSPHVIAGGAAQVLTPLINAEGNLSEWPEGFFDQSEKDMARLAGWI</sequence>
<dbReference type="Proteomes" id="UP000007347">
    <property type="component" value="Chromosome"/>
</dbReference>
<dbReference type="PANTHER" id="PTHR43581:SF2">
    <property type="entry name" value="EXCINUCLEASE ATPASE SUBUNIT"/>
    <property type="match status" value="1"/>
</dbReference>
<keyword evidence="4" id="KW-1185">Reference proteome</keyword>
<organism evidence="3 4">
    <name type="scientific">Desulfobacula toluolica (strain DSM 7467 / Tol2)</name>
    <dbReference type="NCBI Taxonomy" id="651182"/>
    <lineage>
        <taxon>Bacteria</taxon>
        <taxon>Pseudomonadati</taxon>
        <taxon>Thermodesulfobacteriota</taxon>
        <taxon>Desulfobacteria</taxon>
        <taxon>Desulfobacterales</taxon>
        <taxon>Desulfobacteraceae</taxon>
        <taxon>Desulfobacula</taxon>
    </lineage>
</organism>
<protein>
    <submittedName>
        <fullName evidence="3">Conserved uncharacterized protein</fullName>
    </submittedName>
</protein>
<dbReference type="EMBL" id="FO203503">
    <property type="protein sequence ID" value="CCK78583.1"/>
    <property type="molecule type" value="Genomic_DNA"/>
</dbReference>
<dbReference type="InterPro" id="IPR051396">
    <property type="entry name" value="Bact_Antivir_Def_Nuclease"/>
</dbReference>
<dbReference type="InterPro" id="IPR003959">
    <property type="entry name" value="ATPase_AAA_core"/>
</dbReference>
<feature type="domain" description="DUF3696" evidence="1">
    <location>
        <begin position="332"/>
        <end position="384"/>
    </location>
</feature>
<evidence type="ECO:0000313" key="3">
    <source>
        <dbReference type="EMBL" id="CCK78583.1"/>
    </source>
</evidence>
<dbReference type="GO" id="GO:0005524">
    <property type="term" value="F:ATP binding"/>
    <property type="evidence" value="ECO:0007669"/>
    <property type="project" value="InterPro"/>
</dbReference>
<dbReference type="HOGENOM" id="CLU_032548_0_0_7"/>
<dbReference type="Pfam" id="PF12476">
    <property type="entry name" value="DUF3696"/>
    <property type="match status" value="1"/>
</dbReference>
<dbReference type="InterPro" id="IPR027417">
    <property type="entry name" value="P-loop_NTPase"/>
</dbReference>
<evidence type="ECO:0000313" key="4">
    <source>
        <dbReference type="Proteomes" id="UP000007347"/>
    </source>
</evidence>
<dbReference type="STRING" id="651182.TOL2_C04130"/>
<evidence type="ECO:0000259" key="1">
    <source>
        <dbReference type="Pfam" id="PF12476"/>
    </source>
</evidence>
<evidence type="ECO:0000259" key="2">
    <source>
        <dbReference type="Pfam" id="PF13304"/>
    </source>
</evidence>
<accession>K0NFT4</accession>
<feature type="domain" description="ATPase AAA-type core" evidence="2">
    <location>
        <begin position="23"/>
        <end position="321"/>
    </location>
</feature>
<name>K0NFT4_DESTT</name>
<dbReference type="GO" id="GO:0016887">
    <property type="term" value="F:ATP hydrolysis activity"/>
    <property type="evidence" value="ECO:0007669"/>
    <property type="project" value="InterPro"/>
</dbReference>
<dbReference type="OrthoDB" id="3322489at2"/>
<dbReference type="SUPFAM" id="SSF52540">
    <property type="entry name" value="P-loop containing nucleoside triphosphate hydrolases"/>
    <property type="match status" value="1"/>
</dbReference>
<dbReference type="Pfam" id="PF13304">
    <property type="entry name" value="AAA_21"/>
    <property type="match status" value="1"/>
</dbReference>
<dbReference type="InterPro" id="IPR022532">
    <property type="entry name" value="DUF3696"/>
</dbReference>